<keyword evidence="6 8" id="KW-0472">Membrane</keyword>
<feature type="region of interest" description="Disordered" evidence="9">
    <location>
        <begin position="629"/>
        <end position="651"/>
    </location>
</feature>
<keyword evidence="3" id="KW-1003">Cell membrane</keyword>
<evidence type="ECO:0000256" key="6">
    <source>
        <dbReference type="ARBA" id="ARBA00023136"/>
    </source>
</evidence>
<feature type="domain" description="Kazal-like" evidence="11">
    <location>
        <begin position="435"/>
        <end position="484"/>
    </location>
</feature>
<dbReference type="Pfam" id="PF03137">
    <property type="entry name" value="OATP"/>
    <property type="match status" value="1"/>
</dbReference>
<feature type="transmembrane region" description="Helical" evidence="8">
    <location>
        <begin position="597"/>
        <end position="619"/>
    </location>
</feature>
<dbReference type="GO" id="GO:0043252">
    <property type="term" value="P:sodium-independent organic anion transport"/>
    <property type="evidence" value="ECO:0007669"/>
    <property type="project" value="TreeGrafter"/>
</dbReference>
<evidence type="ECO:0000256" key="8">
    <source>
        <dbReference type="RuleBase" id="RU362056"/>
    </source>
</evidence>
<feature type="transmembrane region" description="Helical" evidence="8">
    <location>
        <begin position="400"/>
        <end position="419"/>
    </location>
</feature>
<keyword evidence="7" id="KW-1015">Disulfide bond</keyword>
<sequence>MEGYVNESFKGDDNQIEQSSVPCQTNNESESKEAKCGYLCWEPDFLQKFNNATCSCLWLCIASFFQGAIVSGLTNGSITTLERRFGLSSKEMSVVVIMYQVGCILAIVILSQIGSRIHQMRLLSTCVLLLGIGSFIFSIPHYISSTYNFSSEQNFECSANYNDGCQDSKDVSKGSVLFLLGLGQFLLGVGSGPLYSTTFVYFDQNMSRRKSSLTTGLFYGIGIIGPAVGYVTQGAVLKLYGDFNRVDLDKIDLKSDDPRFYGAWWLTFIFGSIFCVLNCIPLYCFASYLPNTEEYKVKNTQKKLRGLKLKELMKTIWSEFKTILSIKSYVFVILADMCNAFLVNGLASFAVKFAEIVAYLEPSTAAILTGGIIVVGCGVGSIGGTIILERLNWGCRKIMIFTSIVMCLSVIPSFGMLFGCDTHNYIGITERSSQKNIIDSCNSNCNCSLTSYEPICDSQKNYYISPCHAACEKSLKNDEFTQCGCVPGGVTEVLKPFSECQPTCKYVYALGVVLFVYATLGFCSATPHIQMMLRTVPFNLRHLATSLGWFVGRLLGMIPGPFAFAAILDNSCLYWRKTCNGDRSCAVFDHKEVRTNFAIVTVVINILSAVSMLIALYTYNPEEGSDEIDKATTISDSQKARNGTELNDTSS</sequence>
<dbReference type="SUPFAM" id="SSF103473">
    <property type="entry name" value="MFS general substrate transporter"/>
    <property type="match status" value="1"/>
</dbReference>
<feature type="transmembrane region" description="Helical" evidence="8">
    <location>
        <begin position="261"/>
        <end position="286"/>
    </location>
</feature>
<feature type="transmembrane region" description="Helical" evidence="8">
    <location>
        <begin position="363"/>
        <end position="388"/>
    </location>
</feature>
<dbReference type="GO" id="GO:0016323">
    <property type="term" value="C:basolateral plasma membrane"/>
    <property type="evidence" value="ECO:0007669"/>
    <property type="project" value="TreeGrafter"/>
</dbReference>
<evidence type="ECO:0000256" key="5">
    <source>
        <dbReference type="ARBA" id="ARBA00022989"/>
    </source>
</evidence>
<evidence type="ECO:0000259" key="11">
    <source>
        <dbReference type="PROSITE" id="PS51465"/>
    </source>
</evidence>
<keyword evidence="5 8" id="KW-1133">Transmembrane helix</keyword>
<dbReference type="GO" id="GO:0006811">
    <property type="term" value="P:monoatomic ion transport"/>
    <property type="evidence" value="ECO:0007669"/>
    <property type="project" value="UniProtKB-KW"/>
</dbReference>
<evidence type="ECO:0000313" key="13">
    <source>
        <dbReference type="Proteomes" id="UP000549394"/>
    </source>
</evidence>
<evidence type="ECO:0000256" key="7">
    <source>
        <dbReference type="ARBA" id="ARBA00023157"/>
    </source>
</evidence>
<feature type="transmembrane region" description="Helical" evidence="8">
    <location>
        <begin position="547"/>
        <end position="568"/>
    </location>
</feature>
<evidence type="ECO:0000256" key="1">
    <source>
        <dbReference type="ARBA" id="ARBA00004651"/>
    </source>
</evidence>
<feature type="transmembrane region" description="Helical" evidence="8">
    <location>
        <begin position="122"/>
        <end position="143"/>
    </location>
</feature>
<dbReference type="NCBIfam" id="TIGR00805">
    <property type="entry name" value="oat"/>
    <property type="match status" value="1"/>
</dbReference>
<dbReference type="GO" id="GO:0015347">
    <property type="term" value="F:sodium-independent organic anion transmembrane transporter activity"/>
    <property type="evidence" value="ECO:0007669"/>
    <property type="project" value="TreeGrafter"/>
</dbReference>
<comment type="caution">
    <text evidence="12">The sequence shown here is derived from an EMBL/GenBank/DDBJ whole genome shotgun (WGS) entry which is preliminary data.</text>
</comment>
<feature type="domain" description="Major facilitator superfamily (MFS) profile" evidence="10">
    <location>
        <begin position="55"/>
        <end position="623"/>
    </location>
</feature>
<dbReference type="Pfam" id="PF07648">
    <property type="entry name" value="Kazal_2"/>
    <property type="match status" value="1"/>
</dbReference>
<feature type="transmembrane region" description="Helical" evidence="8">
    <location>
        <begin position="176"/>
        <end position="195"/>
    </location>
</feature>
<protein>
    <recommendedName>
        <fullName evidence="8">Solute carrier organic anion transporter family member</fullName>
    </recommendedName>
</protein>
<evidence type="ECO:0000256" key="9">
    <source>
        <dbReference type="SAM" id="MobiDB-lite"/>
    </source>
</evidence>
<evidence type="ECO:0000256" key="3">
    <source>
        <dbReference type="ARBA" id="ARBA00022475"/>
    </source>
</evidence>
<evidence type="ECO:0000259" key="10">
    <source>
        <dbReference type="PROSITE" id="PS50850"/>
    </source>
</evidence>
<evidence type="ECO:0000313" key="12">
    <source>
        <dbReference type="EMBL" id="CAD5121057.1"/>
    </source>
</evidence>
<feature type="transmembrane region" description="Helical" evidence="8">
    <location>
        <begin position="56"/>
        <end position="73"/>
    </location>
</feature>
<evidence type="ECO:0000256" key="4">
    <source>
        <dbReference type="ARBA" id="ARBA00022692"/>
    </source>
</evidence>
<dbReference type="InterPro" id="IPR004156">
    <property type="entry name" value="OATP"/>
</dbReference>
<comment type="subcellular location">
    <subcellularLocation>
        <location evidence="1 8">Cell membrane</location>
        <topology evidence="1 8">Multi-pass membrane protein</topology>
    </subcellularLocation>
</comment>
<dbReference type="PROSITE" id="PS51465">
    <property type="entry name" value="KAZAL_2"/>
    <property type="match status" value="1"/>
</dbReference>
<organism evidence="12 13">
    <name type="scientific">Dimorphilus gyrociliatus</name>
    <dbReference type="NCBI Taxonomy" id="2664684"/>
    <lineage>
        <taxon>Eukaryota</taxon>
        <taxon>Metazoa</taxon>
        <taxon>Spiralia</taxon>
        <taxon>Lophotrochozoa</taxon>
        <taxon>Annelida</taxon>
        <taxon>Polychaeta</taxon>
        <taxon>Polychaeta incertae sedis</taxon>
        <taxon>Dinophilidae</taxon>
        <taxon>Dimorphilus</taxon>
    </lineage>
</organism>
<feature type="region of interest" description="Disordered" evidence="9">
    <location>
        <begin position="1"/>
        <end position="27"/>
    </location>
</feature>
<dbReference type="InterPro" id="IPR036058">
    <property type="entry name" value="Kazal_dom_sf"/>
</dbReference>
<accession>A0A7I8VZ35</accession>
<name>A0A7I8VZ35_9ANNE</name>
<reference evidence="12 13" key="1">
    <citation type="submission" date="2020-08" db="EMBL/GenBank/DDBJ databases">
        <authorList>
            <person name="Hejnol A."/>
        </authorList>
    </citation>
    <scope>NUCLEOTIDE SEQUENCE [LARGE SCALE GENOMIC DNA]</scope>
</reference>
<dbReference type="SUPFAM" id="SSF100895">
    <property type="entry name" value="Kazal-type serine protease inhibitors"/>
    <property type="match status" value="1"/>
</dbReference>
<dbReference type="PANTHER" id="PTHR11388">
    <property type="entry name" value="ORGANIC ANION TRANSPORTER"/>
    <property type="match status" value="1"/>
</dbReference>
<dbReference type="PANTHER" id="PTHR11388:SF100">
    <property type="entry name" value="SOLUTE CARRIER ORGANIC ANION TRANSPORTER FAMILY MEMBER 4A1"/>
    <property type="match status" value="1"/>
</dbReference>
<proteinExistence type="inferred from homology"/>
<dbReference type="InterPro" id="IPR036259">
    <property type="entry name" value="MFS_trans_sf"/>
</dbReference>
<dbReference type="EMBL" id="CAJFCJ010000013">
    <property type="protein sequence ID" value="CAD5121057.1"/>
    <property type="molecule type" value="Genomic_DNA"/>
</dbReference>
<dbReference type="Proteomes" id="UP000549394">
    <property type="component" value="Unassembled WGS sequence"/>
</dbReference>
<dbReference type="AlphaFoldDB" id="A0A7I8VZ35"/>
<feature type="transmembrane region" description="Helical" evidence="8">
    <location>
        <begin position="93"/>
        <end position="110"/>
    </location>
</feature>
<gene>
    <name evidence="12" type="ORF">DGYR_LOCUS9055</name>
</gene>
<dbReference type="Gene3D" id="1.20.1250.20">
    <property type="entry name" value="MFS general substrate transporter like domains"/>
    <property type="match status" value="1"/>
</dbReference>
<dbReference type="OrthoDB" id="5062115at2759"/>
<keyword evidence="8" id="KW-0406">Ion transport</keyword>
<feature type="compositionally biased region" description="Polar residues" evidence="9">
    <location>
        <begin position="16"/>
        <end position="27"/>
    </location>
</feature>
<evidence type="ECO:0000256" key="2">
    <source>
        <dbReference type="ARBA" id="ARBA00009657"/>
    </source>
</evidence>
<keyword evidence="13" id="KW-1185">Reference proteome</keyword>
<feature type="transmembrane region" description="Helical" evidence="8">
    <location>
        <begin position="216"/>
        <end position="241"/>
    </location>
</feature>
<keyword evidence="8" id="KW-0813">Transport</keyword>
<dbReference type="PROSITE" id="PS50850">
    <property type="entry name" value="MFS"/>
    <property type="match status" value="1"/>
</dbReference>
<keyword evidence="4 8" id="KW-0812">Transmembrane</keyword>
<dbReference type="InterPro" id="IPR020846">
    <property type="entry name" value="MFS_dom"/>
</dbReference>
<feature type="transmembrane region" description="Helical" evidence="8">
    <location>
        <begin position="329"/>
        <end position="351"/>
    </location>
</feature>
<dbReference type="InterPro" id="IPR002350">
    <property type="entry name" value="Kazal_dom"/>
</dbReference>
<feature type="transmembrane region" description="Helical" evidence="8">
    <location>
        <begin position="506"/>
        <end position="526"/>
    </location>
</feature>
<comment type="similarity">
    <text evidence="2 8">Belongs to the organo anion transporter (TC 2.A.60) family.</text>
</comment>
<feature type="compositionally biased region" description="Polar residues" evidence="9">
    <location>
        <begin position="632"/>
        <end position="651"/>
    </location>
</feature>